<feature type="compositionally biased region" description="Polar residues" evidence="1">
    <location>
        <begin position="174"/>
        <end position="190"/>
    </location>
</feature>
<name>A0A401H4W7_9APHY</name>
<evidence type="ECO:0000313" key="3">
    <source>
        <dbReference type="Proteomes" id="UP000287166"/>
    </source>
</evidence>
<dbReference type="OrthoDB" id="3197870at2759"/>
<reference evidence="2 3" key="1">
    <citation type="journal article" date="2018" name="Sci. Rep.">
        <title>Genome sequence of the cauliflower mushroom Sparassis crispa (Hanabiratake) and its association with beneficial usage.</title>
        <authorList>
            <person name="Kiyama R."/>
            <person name="Furutani Y."/>
            <person name="Kawaguchi K."/>
            <person name="Nakanishi T."/>
        </authorList>
    </citation>
    <scope>NUCLEOTIDE SEQUENCE [LARGE SCALE GENOMIC DNA]</scope>
</reference>
<dbReference type="GeneID" id="38786360"/>
<dbReference type="EMBL" id="BFAD01000016">
    <property type="protein sequence ID" value="GBE89443.1"/>
    <property type="molecule type" value="Genomic_DNA"/>
</dbReference>
<keyword evidence="3" id="KW-1185">Reference proteome</keyword>
<protein>
    <submittedName>
        <fullName evidence="2">Uncharacterized protein</fullName>
    </submittedName>
</protein>
<dbReference type="InParanoid" id="A0A401H4W7"/>
<evidence type="ECO:0000313" key="2">
    <source>
        <dbReference type="EMBL" id="GBE89443.1"/>
    </source>
</evidence>
<organism evidence="2 3">
    <name type="scientific">Sparassis crispa</name>
    <dbReference type="NCBI Taxonomy" id="139825"/>
    <lineage>
        <taxon>Eukaryota</taxon>
        <taxon>Fungi</taxon>
        <taxon>Dikarya</taxon>
        <taxon>Basidiomycota</taxon>
        <taxon>Agaricomycotina</taxon>
        <taxon>Agaricomycetes</taxon>
        <taxon>Polyporales</taxon>
        <taxon>Sparassidaceae</taxon>
        <taxon>Sparassis</taxon>
    </lineage>
</organism>
<sequence>MSLFTGIACFSASVPTSVQQAWVTYGGRVLQQKNGQKNVKARFYFCDGMEDPALSEFLQESIVVCSFGSSYHHSVNLYDFLVHRYFTRGGSLMPSQPTSKLPWLDMSLMVRFTGHQCYGLTSSCDAGRYRVNHHTSQKHPTSKTPPVTPDQAEKLPAYSPPRARKKHQDPPPATGNNSTSSEPEKSTSVLPHSDVSKKRQLPIDEDESQADNRPQKKVRIVKFLPKDPARKKEDHPHKEINKPATVPNLDLRKFSVPSKTFFKYKKIPDTTQKAQQDENISERHEFWKTILDPTTTSPTVSVSTALQALREAPIATKAVRFKPGLQHMGKEFRCYYALE</sequence>
<dbReference type="RefSeq" id="XP_027620356.1">
    <property type="nucleotide sequence ID" value="XM_027764555.1"/>
</dbReference>
<dbReference type="Proteomes" id="UP000287166">
    <property type="component" value="Unassembled WGS sequence"/>
</dbReference>
<comment type="caution">
    <text evidence="2">The sequence shown here is derived from an EMBL/GenBank/DDBJ whole genome shotgun (WGS) entry which is preliminary data.</text>
</comment>
<feature type="compositionally biased region" description="Basic and acidic residues" evidence="1">
    <location>
        <begin position="224"/>
        <end position="241"/>
    </location>
</feature>
<accession>A0A401H4W7</accession>
<gene>
    <name evidence="2" type="ORF">SCP_1601050</name>
</gene>
<feature type="region of interest" description="Disordered" evidence="1">
    <location>
        <begin position="133"/>
        <end position="243"/>
    </location>
</feature>
<dbReference type="AlphaFoldDB" id="A0A401H4W7"/>
<proteinExistence type="predicted"/>
<evidence type="ECO:0000256" key="1">
    <source>
        <dbReference type="SAM" id="MobiDB-lite"/>
    </source>
</evidence>